<dbReference type="PANTHER" id="PTHR42811">
    <property type="entry name" value="SERINE ACETYLTRANSFERASE"/>
    <property type="match status" value="1"/>
</dbReference>
<evidence type="ECO:0000313" key="6">
    <source>
        <dbReference type="Proteomes" id="UP000322362"/>
    </source>
</evidence>
<evidence type="ECO:0000256" key="2">
    <source>
        <dbReference type="ARBA" id="ARBA00022679"/>
    </source>
</evidence>
<sequence>MIPDLPKSYSSYIQTDGYYFPSVWTSTYWIEWFLKSEQYYIRTYIKYLRSEEYYTLVKPVKLLKYYYQRKKNILGSRLGFFVHARNFGTGLKIYHYGSVIVHPKAKIGKNCTIHGNCCIGSKGGFPDLPPQIGDNVDIGQDAQILGDIIVADGVKIGAGAIVTRSIVEPNVTVVGIPARVMNSKL</sequence>
<dbReference type="CDD" id="cd03354">
    <property type="entry name" value="LbH_SAT"/>
    <property type="match status" value="1"/>
</dbReference>
<dbReference type="Pfam" id="PF00132">
    <property type="entry name" value="Hexapep"/>
    <property type="match status" value="1"/>
</dbReference>
<name>A0A5D4HB39_9SPHI</name>
<dbReference type="SUPFAM" id="SSF51161">
    <property type="entry name" value="Trimeric LpxA-like enzymes"/>
    <property type="match status" value="1"/>
</dbReference>
<keyword evidence="2 5" id="KW-0808">Transferase</keyword>
<keyword evidence="4" id="KW-0012">Acyltransferase</keyword>
<organism evidence="5 6">
    <name type="scientific">Sphingobacterium phlebotomi</name>
    <dbReference type="NCBI Taxonomy" id="2605433"/>
    <lineage>
        <taxon>Bacteria</taxon>
        <taxon>Pseudomonadati</taxon>
        <taxon>Bacteroidota</taxon>
        <taxon>Sphingobacteriia</taxon>
        <taxon>Sphingobacteriales</taxon>
        <taxon>Sphingobacteriaceae</taxon>
        <taxon>Sphingobacterium</taxon>
    </lineage>
</organism>
<dbReference type="AlphaFoldDB" id="A0A5D4HB39"/>
<dbReference type="Proteomes" id="UP000322362">
    <property type="component" value="Unassembled WGS sequence"/>
</dbReference>
<dbReference type="GO" id="GO:0016746">
    <property type="term" value="F:acyltransferase activity"/>
    <property type="evidence" value="ECO:0007669"/>
    <property type="project" value="UniProtKB-KW"/>
</dbReference>
<dbReference type="InterPro" id="IPR018357">
    <property type="entry name" value="Hexapep_transf_CS"/>
</dbReference>
<dbReference type="Gene3D" id="2.160.10.10">
    <property type="entry name" value="Hexapeptide repeat proteins"/>
    <property type="match status" value="1"/>
</dbReference>
<protein>
    <submittedName>
        <fullName evidence="5">Serine acetyltransferase</fullName>
    </submittedName>
</protein>
<proteinExistence type="inferred from homology"/>
<comment type="caution">
    <text evidence="5">The sequence shown here is derived from an EMBL/GenBank/DDBJ whole genome shotgun (WGS) entry which is preliminary data.</text>
</comment>
<comment type="similarity">
    <text evidence="1">Belongs to the transferase hexapeptide repeat family.</text>
</comment>
<dbReference type="EMBL" id="VTAV01000004">
    <property type="protein sequence ID" value="TYR36725.1"/>
    <property type="molecule type" value="Genomic_DNA"/>
</dbReference>
<keyword evidence="3" id="KW-0677">Repeat</keyword>
<evidence type="ECO:0000313" key="5">
    <source>
        <dbReference type="EMBL" id="TYR36725.1"/>
    </source>
</evidence>
<dbReference type="InterPro" id="IPR045304">
    <property type="entry name" value="LbH_SAT"/>
</dbReference>
<dbReference type="InterPro" id="IPR001451">
    <property type="entry name" value="Hexapep"/>
</dbReference>
<reference evidence="5 6" key="1">
    <citation type="submission" date="2019-08" db="EMBL/GenBank/DDBJ databases">
        <title>Phlebobacter frassis gen. nov. sp. nov., a new member of family Sphingobacteriaceae isolated from sand fly rearing media.</title>
        <authorList>
            <person name="Kakumanu M.L."/>
            <person name="Marayati B.F."/>
            <person name="Wada-Katsumata A."/>
            <person name="Wasserberg G."/>
            <person name="Schal C."/>
            <person name="Apperson C.S."/>
            <person name="Ponnusamy L."/>
        </authorList>
    </citation>
    <scope>NUCLEOTIDE SEQUENCE [LARGE SCALE GENOMIC DNA]</scope>
    <source>
        <strain evidence="5 6">SSI9</strain>
    </source>
</reference>
<evidence type="ECO:0000256" key="3">
    <source>
        <dbReference type="ARBA" id="ARBA00022737"/>
    </source>
</evidence>
<evidence type="ECO:0000256" key="4">
    <source>
        <dbReference type="ARBA" id="ARBA00023315"/>
    </source>
</evidence>
<dbReference type="InterPro" id="IPR011004">
    <property type="entry name" value="Trimer_LpxA-like_sf"/>
</dbReference>
<evidence type="ECO:0000256" key="1">
    <source>
        <dbReference type="ARBA" id="ARBA00007274"/>
    </source>
</evidence>
<gene>
    <name evidence="5" type="ORF">FXV77_08495</name>
</gene>
<accession>A0A5D4HB39</accession>
<keyword evidence="6" id="KW-1185">Reference proteome</keyword>
<dbReference type="PROSITE" id="PS00101">
    <property type="entry name" value="HEXAPEP_TRANSFERASES"/>
    <property type="match status" value="1"/>
</dbReference>